<feature type="domain" description="Pycsar effector protein" evidence="9">
    <location>
        <begin position="1"/>
        <end position="76"/>
    </location>
</feature>
<sequence>MVVRPRWPGTFLYWARCTDAELRADLTTSDGSQVPTGRAEDLAHLSRRARAKFTGLRVAVDLTATALVVPAAALVTAALH</sequence>
<proteinExistence type="predicted"/>
<comment type="subcellular location">
    <subcellularLocation>
        <location evidence="1">Cell membrane</location>
    </subcellularLocation>
</comment>
<evidence type="ECO:0000256" key="7">
    <source>
        <dbReference type="ARBA" id="ARBA00023136"/>
    </source>
</evidence>
<name>A0A2S9Q1V5_9ACTN</name>
<accession>A0A2S9Q1V5</accession>
<dbReference type="AlphaFoldDB" id="A0A2S9Q1V5"/>
<feature type="transmembrane region" description="Helical" evidence="8">
    <location>
        <begin position="58"/>
        <end position="79"/>
    </location>
</feature>
<keyword evidence="3 8" id="KW-0812">Transmembrane</keyword>
<evidence type="ECO:0000313" key="11">
    <source>
        <dbReference type="Proteomes" id="UP000239322"/>
    </source>
</evidence>
<keyword evidence="7 8" id="KW-0472">Membrane</keyword>
<dbReference type="GO" id="GO:0005886">
    <property type="term" value="C:plasma membrane"/>
    <property type="evidence" value="ECO:0007669"/>
    <property type="project" value="UniProtKB-SubCell"/>
</dbReference>
<protein>
    <recommendedName>
        <fullName evidence="9">Pycsar effector protein domain-containing protein</fullName>
    </recommendedName>
</protein>
<evidence type="ECO:0000256" key="2">
    <source>
        <dbReference type="ARBA" id="ARBA00022475"/>
    </source>
</evidence>
<evidence type="ECO:0000313" key="10">
    <source>
        <dbReference type="EMBL" id="PRH80649.1"/>
    </source>
</evidence>
<evidence type="ECO:0000256" key="3">
    <source>
        <dbReference type="ARBA" id="ARBA00022692"/>
    </source>
</evidence>
<gene>
    <name evidence="10" type="ORF">C6N75_02945</name>
</gene>
<dbReference type="Pfam" id="PF18967">
    <property type="entry name" value="PycTM"/>
    <property type="match status" value="1"/>
</dbReference>
<evidence type="ECO:0000256" key="4">
    <source>
        <dbReference type="ARBA" id="ARBA00022741"/>
    </source>
</evidence>
<comment type="caution">
    <text evidence="10">The sequence shown here is derived from an EMBL/GenBank/DDBJ whole genome shotgun (WGS) entry which is preliminary data.</text>
</comment>
<keyword evidence="4" id="KW-0547">Nucleotide-binding</keyword>
<evidence type="ECO:0000259" key="9">
    <source>
        <dbReference type="Pfam" id="PF18967"/>
    </source>
</evidence>
<dbReference type="Proteomes" id="UP000239322">
    <property type="component" value="Unassembled WGS sequence"/>
</dbReference>
<keyword evidence="2" id="KW-1003">Cell membrane</keyword>
<dbReference type="InterPro" id="IPR043760">
    <property type="entry name" value="PycTM_dom"/>
</dbReference>
<reference evidence="10 11" key="1">
    <citation type="submission" date="2018-03" db="EMBL/GenBank/DDBJ databases">
        <title>Novel Streptomyces sp. from soil.</title>
        <authorList>
            <person name="Tan G.Y.A."/>
            <person name="Lee Z.Y."/>
        </authorList>
    </citation>
    <scope>NUCLEOTIDE SEQUENCE [LARGE SCALE GENOMIC DNA]</scope>
    <source>
        <strain evidence="10 11">ST5x</strain>
    </source>
</reference>
<keyword evidence="6" id="KW-0051">Antiviral defense</keyword>
<dbReference type="GO" id="GO:0000166">
    <property type="term" value="F:nucleotide binding"/>
    <property type="evidence" value="ECO:0007669"/>
    <property type="project" value="UniProtKB-KW"/>
</dbReference>
<keyword evidence="11" id="KW-1185">Reference proteome</keyword>
<dbReference type="OrthoDB" id="4250790at2"/>
<evidence type="ECO:0000256" key="6">
    <source>
        <dbReference type="ARBA" id="ARBA00023118"/>
    </source>
</evidence>
<dbReference type="RefSeq" id="WP_105867257.1">
    <property type="nucleotide sequence ID" value="NZ_PVLV01000040.1"/>
</dbReference>
<keyword evidence="5 8" id="KW-1133">Transmembrane helix</keyword>
<dbReference type="EMBL" id="PVLV01000040">
    <property type="protein sequence ID" value="PRH80649.1"/>
    <property type="molecule type" value="Genomic_DNA"/>
</dbReference>
<evidence type="ECO:0000256" key="8">
    <source>
        <dbReference type="SAM" id="Phobius"/>
    </source>
</evidence>
<evidence type="ECO:0000256" key="5">
    <source>
        <dbReference type="ARBA" id="ARBA00022989"/>
    </source>
</evidence>
<evidence type="ECO:0000256" key="1">
    <source>
        <dbReference type="ARBA" id="ARBA00004236"/>
    </source>
</evidence>
<dbReference type="GO" id="GO:0051607">
    <property type="term" value="P:defense response to virus"/>
    <property type="evidence" value="ECO:0007669"/>
    <property type="project" value="UniProtKB-KW"/>
</dbReference>
<organism evidence="10 11">
    <name type="scientific">Streptomyces solincola</name>
    <dbReference type="NCBI Taxonomy" id="2100817"/>
    <lineage>
        <taxon>Bacteria</taxon>
        <taxon>Bacillati</taxon>
        <taxon>Actinomycetota</taxon>
        <taxon>Actinomycetes</taxon>
        <taxon>Kitasatosporales</taxon>
        <taxon>Streptomycetaceae</taxon>
        <taxon>Streptomyces</taxon>
    </lineage>
</organism>